<evidence type="ECO:0000313" key="8">
    <source>
        <dbReference type="Proteomes" id="UP001232245"/>
    </source>
</evidence>
<dbReference type="Gene3D" id="3.30.70.580">
    <property type="entry name" value="Pseudouridine synthase I, catalytic domain, N-terminal subdomain"/>
    <property type="match status" value="1"/>
</dbReference>
<dbReference type="InterPro" id="IPR020094">
    <property type="entry name" value="TruA/RsuA/RluB/E/F_N"/>
</dbReference>
<dbReference type="RefSeq" id="WP_174880142.1">
    <property type="nucleotide sequence ID" value="NZ_CADEPK010000105.1"/>
</dbReference>
<dbReference type="InterPro" id="IPR050343">
    <property type="entry name" value="RsuA_PseudoU_synthase"/>
</dbReference>
<dbReference type="SUPFAM" id="SSF55174">
    <property type="entry name" value="Alpha-L RNA-binding motif"/>
    <property type="match status" value="1"/>
</dbReference>
<dbReference type="PROSITE" id="PS50889">
    <property type="entry name" value="S4"/>
    <property type="match status" value="1"/>
</dbReference>
<dbReference type="PROSITE" id="PS01149">
    <property type="entry name" value="PSI_RSU"/>
    <property type="match status" value="1"/>
</dbReference>
<dbReference type="InterPro" id="IPR002942">
    <property type="entry name" value="S4_RNA-bd"/>
</dbReference>
<dbReference type="NCBIfam" id="TIGR00093">
    <property type="entry name" value="pseudouridine synthase"/>
    <property type="match status" value="1"/>
</dbReference>
<organism evidence="7 8">
    <name type="scientific">Metabacillus niabensis</name>
    <dbReference type="NCBI Taxonomy" id="324854"/>
    <lineage>
        <taxon>Bacteria</taxon>
        <taxon>Bacillati</taxon>
        <taxon>Bacillota</taxon>
        <taxon>Bacilli</taxon>
        <taxon>Bacillales</taxon>
        <taxon>Bacillaceae</taxon>
        <taxon>Metabacillus</taxon>
    </lineage>
</organism>
<dbReference type="Proteomes" id="UP001232245">
    <property type="component" value="Unassembled WGS sequence"/>
</dbReference>
<dbReference type="GO" id="GO:0160136">
    <property type="term" value="F:16S rRNA pseudouridine(516) synthase activity"/>
    <property type="evidence" value="ECO:0007669"/>
    <property type="project" value="UniProtKB-EC"/>
</dbReference>
<sequence length="242" mass="27173">MRVDKLLANIGYGSRKEVKKLLKTGVVVADGIVIKDPKTHVDPEKQQITVNGEKIEYKEFVYLLMNKPAGYLSATEDDYQETVIDLLEMEDAILQPFPVGRLDKDTEGLLFLTNDGQLAHQLLSPKKHVPKTYFATILGKVTEADIDAFKQGVELDDGYVTKPAKLEILSAGNQSTIHVTITEGKFHQVKRMFEAVGKKVTYLKRISMGPIVLDEEELNLGEYRDLTDEEVEALRQAQPIDL</sequence>
<dbReference type="PANTHER" id="PTHR47683:SF4">
    <property type="entry name" value="PSEUDOURIDINE SYNTHASE"/>
    <property type="match status" value="1"/>
</dbReference>
<evidence type="ECO:0000256" key="5">
    <source>
        <dbReference type="RuleBase" id="RU003887"/>
    </source>
</evidence>
<dbReference type="CDD" id="cd00165">
    <property type="entry name" value="S4"/>
    <property type="match status" value="1"/>
</dbReference>
<name>A0ABT9YX59_9BACI</name>
<dbReference type="Gene3D" id="3.10.290.10">
    <property type="entry name" value="RNA-binding S4 domain"/>
    <property type="match status" value="1"/>
</dbReference>
<dbReference type="InterPro" id="IPR018496">
    <property type="entry name" value="PsdUridine_synth_RsuA/RluB_CS"/>
</dbReference>
<dbReference type="Pfam" id="PF00849">
    <property type="entry name" value="PseudoU_synth_2"/>
    <property type="match status" value="1"/>
</dbReference>
<evidence type="ECO:0000256" key="2">
    <source>
        <dbReference type="ARBA" id="ARBA00022884"/>
    </source>
</evidence>
<dbReference type="SUPFAM" id="SSF55120">
    <property type="entry name" value="Pseudouridine synthase"/>
    <property type="match status" value="1"/>
</dbReference>
<dbReference type="PANTHER" id="PTHR47683">
    <property type="entry name" value="PSEUDOURIDINE SYNTHASE FAMILY PROTEIN-RELATED"/>
    <property type="match status" value="1"/>
</dbReference>
<dbReference type="InterPro" id="IPR006145">
    <property type="entry name" value="PsdUridine_synth_RsuA/RluA"/>
</dbReference>
<dbReference type="Gene3D" id="3.30.70.1560">
    <property type="entry name" value="Alpha-L RNA-binding motif"/>
    <property type="match status" value="1"/>
</dbReference>
<dbReference type="Pfam" id="PF01479">
    <property type="entry name" value="S4"/>
    <property type="match status" value="1"/>
</dbReference>
<evidence type="ECO:0000256" key="1">
    <source>
        <dbReference type="ARBA" id="ARBA00008348"/>
    </source>
</evidence>
<dbReference type="EMBL" id="JAUSTZ010000002">
    <property type="protein sequence ID" value="MDQ0224537.1"/>
    <property type="molecule type" value="Genomic_DNA"/>
</dbReference>
<keyword evidence="8" id="KW-1185">Reference proteome</keyword>
<dbReference type="CDD" id="cd02553">
    <property type="entry name" value="PseudoU_synth_RsuA"/>
    <property type="match status" value="1"/>
</dbReference>
<dbReference type="EC" id="5.4.99.-" evidence="5"/>
<evidence type="ECO:0000256" key="4">
    <source>
        <dbReference type="PROSITE-ProRule" id="PRU00182"/>
    </source>
</evidence>
<comment type="similarity">
    <text evidence="1 5">Belongs to the pseudouridine synthase RsuA family.</text>
</comment>
<keyword evidence="2 4" id="KW-0694">RNA-binding</keyword>
<feature type="domain" description="RNA-binding S4" evidence="6">
    <location>
        <begin position="1"/>
        <end position="59"/>
    </location>
</feature>
<dbReference type="SMART" id="SM00363">
    <property type="entry name" value="S4"/>
    <property type="match status" value="1"/>
</dbReference>
<keyword evidence="3 5" id="KW-0413">Isomerase</keyword>
<evidence type="ECO:0000259" key="6">
    <source>
        <dbReference type="SMART" id="SM00363"/>
    </source>
</evidence>
<gene>
    <name evidence="7" type="ORF">J2S02_000866</name>
</gene>
<protein>
    <recommendedName>
        <fullName evidence="5">Pseudouridine synthase</fullName>
        <ecNumber evidence="5">5.4.99.-</ecNumber>
    </recommendedName>
</protein>
<dbReference type="InterPro" id="IPR036986">
    <property type="entry name" value="S4_RNA-bd_sf"/>
</dbReference>
<reference evidence="7 8" key="1">
    <citation type="submission" date="2023-07" db="EMBL/GenBank/DDBJ databases">
        <title>Genomic Encyclopedia of Type Strains, Phase IV (KMG-IV): sequencing the most valuable type-strain genomes for metagenomic binning, comparative biology and taxonomic classification.</title>
        <authorList>
            <person name="Goeker M."/>
        </authorList>
    </citation>
    <scope>NUCLEOTIDE SEQUENCE [LARGE SCALE GENOMIC DNA]</scope>
    <source>
        <strain evidence="7 8">DSM 17723</strain>
    </source>
</reference>
<proteinExistence type="inferred from homology"/>
<accession>A0ABT9YX59</accession>
<comment type="caution">
    <text evidence="7">The sequence shown here is derived from an EMBL/GenBank/DDBJ whole genome shotgun (WGS) entry which is preliminary data.</text>
</comment>
<evidence type="ECO:0000256" key="3">
    <source>
        <dbReference type="ARBA" id="ARBA00023235"/>
    </source>
</evidence>
<dbReference type="InterPro" id="IPR042092">
    <property type="entry name" value="PsdUridine_s_RsuA/RluB/E/F_cat"/>
</dbReference>
<evidence type="ECO:0000313" key="7">
    <source>
        <dbReference type="EMBL" id="MDQ0224537.1"/>
    </source>
</evidence>
<dbReference type="InterPro" id="IPR020103">
    <property type="entry name" value="PsdUridine_synth_cat_dom_sf"/>
</dbReference>
<dbReference type="InterPro" id="IPR000748">
    <property type="entry name" value="PsdUridine_synth_RsuA/RluB/E/F"/>
</dbReference>